<name>A0A5J6MF92_9PROT</name>
<feature type="transmembrane region" description="Helical" evidence="5">
    <location>
        <begin position="258"/>
        <end position="277"/>
    </location>
</feature>
<keyword evidence="8" id="KW-1185">Reference proteome</keyword>
<evidence type="ECO:0000313" key="7">
    <source>
        <dbReference type="EMBL" id="QEX15761.1"/>
    </source>
</evidence>
<dbReference type="InterPro" id="IPR050367">
    <property type="entry name" value="APC_superfamily"/>
</dbReference>
<gene>
    <name evidence="7" type="ORF">FRZ44_10480</name>
</gene>
<dbReference type="EMBL" id="CP042906">
    <property type="protein sequence ID" value="QEX15761.1"/>
    <property type="molecule type" value="Genomic_DNA"/>
</dbReference>
<evidence type="ECO:0000256" key="2">
    <source>
        <dbReference type="ARBA" id="ARBA00022692"/>
    </source>
</evidence>
<feature type="transmembrane region" description="Helical" evidence="5">
    <location>
        <begin position="216"/>
        <end position="237"/>
    </location>
</feature>
<proteinExistence type="predicted"/>
<evidence type="ECO:0000256" key="5">
    <source>
        <dbReference type="SAM" id="Phobius"/>
    </source>
</evidence>
<feature type="transmembrane region" description="Helical" evidence="5">
    <location>
        <begin position="307"/>
        <end position="330"/>
    </location>
</feature>
<dbReference type="GO" id="GO:0055085">
    <property type="term" value="P:transmembrane transport"/>
    <property type="evidence" value="ECO:0007669"/>
    <property type="project" value="InterPro"/>
</dbReference>
<dbReference type="PANTHER" id="PTHR42770">
    <property type="entry name" value="AMINO ACID TRANSPORTER-RELATED"/>
    <property type="match status" value="1"/>
</dbReference>
<feature type="transmembrane region" description="Helical" evidence="5">
    <location>
        <begin position="68"/>
        <end position="88"/>
    </location>
</feature>
<keyword evidence="4 5" id="KW-0472">Membrane</keyword>
<evidence type="ECO:0000259" key="6">
    <source>
        <dbReference type="Pfam" id="PF00324"/>
    </source>
</evidence>
<feature type="transmembrane region" description="Helical" evidence="5">
    <location>
        <begin position="359"/>
        <end position="379"/>
    </location>
</feature>
<sequence length="502" mass="53703">MASNNANRGSTGFVEAKGKDYVAVTDLKPGAVGLAGAVMQNITHIAPAIAAFFFTQTLVSFAGGQAPLAYLIGLIVVIPLGVCLMELARKFPSAGGYFTYVSRTLGPSMGFLTGWVFVLYSPVVAGPSLAVLGQILQDELAANYGITFHWWYAVVIGIPLVAWAGYTGISFSIKWIVVVGLAEFLIVLALGLTGLADPGPGGFTFAVFTTSFNPGGLATTSGFFIVVVLTVQGLTGWEAAVPLAEETENPRRNVPRSIMASILIIGVMLVIAQWGQVVGWGVDDLPNLKTSAKVPGLVIAHRVWGGMWWLTLLAMITSVLGASLACQNVATRMWYSMGRVGVLPRAFGKVHSTRKTPTTAVTAQLILSVVLGFGGPALLGGPWPFFIFLIAFVLVLGVIFVYVAANVGLVVYFWTKARSEFNWIKHFIFPVGTSLVLIYSIYAAFVPLPAPPNNWTPLVALIWLGLGIAIIVWKKATGDEAWLTKTAEVIGEREDIEHHHPL</sequence>
<dbReference type="Proteomes" id="UP000326202">
    <property type="component" value="Chromosome"/>
</dbReference>
<keyword evidence="2 5" id="KW-0812">Transmembrane</keyword>
<accession>A0A5J6MF92</accession>
<dbReference type="InterPro" id="IPR004841">
    <property type="entry name" value="AA-permease/SLC12A_dom"/>
</dbReference>
<dbReference type="PANTHER" id="PTHR42770:SF11">
    <property type="entry name" value="INNER MEMBRANE TRANSPORT PROTEIN YBAT"/>
    <property type="match status" value="1"/>
</dbReference>
<dbReference type="AlphaFoldDB" id="A0A5J6MF92"/>
<evidence type="ECO:0000313" key="8">
    <source>
        <dbReference type="Proteomes" id="UP000326202"/>
    </source>
</evidence>
<dbReference type="PIRSF" id="PIRSF006060">
    <property type="entry name" value="AA_transporter"/>
    <property type="match status" value="1"/>
</dbReference>
<dbReference type="GO" id="GO:0016020">
    <property type="term" value="C:membrane"/>
    <property type="evidence" value="ECO:0007669"/>
    <property type="project" value="UniProtKB-SubCell"/>
</dbReference>
<reference evidence="7 8" key="1">
    <citation type="submission" date="2019-08" db="EMBL/GenBank/DDBJ databases">
        <title>Hyperibacter terrae gen. nov., sp. nov. and Hyperibacter viscosus sp. nov., two new members in the family Rhodospirillaceae isolated from the rhizosphere of Hypericum perforatum.</title>
        <authorList>
            <person name="Noviana Z."/>
        </authorList>
    </citation>
    <scope>NUCLEOTIDE SEQUENCE [LARGE SCALE GENOMIC DNA]</scope>
    <source>
        <strain evidence="7 8">R5913</strain>
    </source>
</reference>
<feature type="transmembrane region" description="Helical" evidence="5">
    <location>
        <begin position="427"/>
        <end position="448"/>
    </location>
</feature>
<feature type="transmembrane region" description="Helical" evidence="5">
    <location>
        <begin position="150"/>
        <end position="169"/>
    </location>
</feature>
<dbReference type="Gene3D" id="1.20.1740.10">
    <property type="entry name" value="Amino acid/polyamine transporter I"/>
    <property type="match status" value="1"/>
</dbReference>
<comment type="subcellular location">
    <subcellularLocation>
        <location evidence="1">Membrane</location>
        <topology evidence="1">Multi-pass membrane protein</topology>
    </subcellularLocation>
</comment>
<organism evidence="7 8">
    <name type="scientific">Hypericibacter terrae</name>
    <dbReference type="NCBI Taxonomy" id="2602015"/>
    <lineage>
        <taxon>Bacteria</taxon>
        <taxon>Pseudomonadati</taxon>
        <taxon>Pseudomonadota</taxon>
        <taxon>Alphaproteobacteria</taxon>
        <taxon>Rhodospirillales</taxon>
        <taxon>Dongiaceae</taxon>
        <taxon>Hypericibacter</taxon>
    </lineage>
</organism>
<feature type="transmembrane region" description="Helical" evidence="5">
    <location>
        <begin position="176"/>
        <end position="196"/>
    </location>
</feature>
<protein>
    <submittedName>
        <fullName evidence="7">Amino acid permease</fullName>
    </submittedName>
</protein>
<evidence type="ECO:0000256" key="1">
    <source>
        <dbReference type="ARBA" id="ARBA00004141"/>
    </source>
</evidence>
<evidence type="ECO:0000256" key="4">
    <source>
        <dbReference type="ARBA" id="ARBA00023136"/>
    </source>
</evidence>
<keyword evidence="3 5" id="KW-1133">Transmembrane helix</keyword>
<feature type="domain" description="Amino acid permease/ SLC12A" evidence="6">
    <location>
        <begin position="37"/>
        <end position="460"/>
    </location>
</feature>
<feature type="transmembrane region" description="Helical" evidence="5">
    <location>
        <begin position="385"/>
        <end position="415"/>
    </location>
</feature>
<dbReference type="RefSeq" id="WP_191908428.1">
    <property type="nucleotide sequence ID" value="NZ_CP042906.1"/>
</dbReference>
<feature type="transmembrane region" description="Helical" evidence="5">
    <location>
        <begin position="454"/>
        <end position="473"/>
    </location>
</feature>
<feature type="transmembrane region" description="Helical" evidence="5">
    <location>
        <begin position="109"/>
        <end position="130"/>
    </location>
</feature>
<dbReference type="KEGG" id="htq:FRZ44_10480"/>
<evidence type="ECO:0000256" key="3">
    <source>
        <dbReference type="ARBA" id="ARBA00022989"/>
    </source>
</evidence>
<dbReference type="Pfam" id="PF00324">
    <property type="entry name" value="AA_permease"/>
    <property type="match status" value="1"/>
</dbReference>